<keyword evidence="5" id="KW-1185">Reference proteome</keyword>
<sequence>MTPTAPEPGRPLRMANASGFYGDRHDALREMLTGGPVDVVTGDYLAELTMLILGRDLMKDPAAGYAKSFLRQLEECLGTARDQGTRIVVNAGGLNPAGLAAKVRELASRLGVETRVAHVEGDDLRARGGWGEGVLTANAYLGGRGITACLEAGADVVVTGRVTDAALVTGAADWWFGWDADAYDQLAGAVVAGHVLECGAQATGGNYAFFGEHDLRRMLHPGFPLAELHADGSSVITKHPGTGGVVDLGTVTAQLLYETGPVRYAGPDVTARLDSVRLTEDGPDRVRIEGVRGEAPPPTLKVGLNRIGGHRNQVEFILTGLDIEAKAAYVQAQLEDALSRGKQRPREVRWELVRTDRPDAATQETASALLRLVVRDADPELVGRRLSGAAVELGLSGYPGFTLTEPPGRGAPYGVFEAAYVPQDEVPHVAVLPDGTRREIPAPSVTRALEPVPPPSLPPPLPRGSGAVRRVPLGTVAGARSGDKGGDANVGVWVRTDAAWRWLVHELTVDRFRQLLPETEDLPLTRHLLPELRALNFVVEGLLGEGVTSRHRFDPQAKGLGEWLRSRHLEIPEVLL</sequence>
<feature type="domain" description="Acyclic terpene utilisation N-terminal" evidence="2">
    <location>
        <begin position="12"/>
        <end position="430"/>
    </location>
</feature>
<accession>A0A1G9HT31</accession>
<dbReference type="Pfam" id="PF07287">
    <property type="entry name" value="AtuA"/>
    <property type="match status" value="1"/>
</dbReference>
<name>A0A1G9HT31_9ACTN</name>
<evidence type="ECO:0000259" key="3">
    <source>
        <dbReference type="Pfam" id="PF23544"/>
    </source>
</evidence>
<dbReference type="STRING" id="417292.SAMN05421806_12024"/>
<dbReference type="AlphaFoldDB" id="A0A1G9HT31"/>
<gene>
    <name evidence="4" type="ORF">SAMN05421806_12024</name>
</gene>
<dbReference type="EMBL" id="FNFF01000020">
    <property type="protein sequence ID" value="SDL16147.1"/>
    <property type="molecule type" value="Genomic_DNA"/>
</dbReference>
<feature type="compositionally biased region" description="Pro residues" evidence="1">
    <location>
        <begin position="451"/>
        <end position="462"/>
    </location>
</feature>
<dbReference type="InterPro" id="IPR010839">
    <property type="entry name" value="AtuA_N"/>
</dbReference>
<evidence type="ECO:0000313" key="5">
    <source>
        <dbReference type="Proteomes" id="UP000199155"/>
    </source>
</evidence>
<evidence type="ECO:0000313" key="4">
    <source>
        <dbReference type="EMBL" id="SDL16147.1"/>
    </source>
</evidence>
<feature type="domain" description="AtuA-like ferredoxin-fold" evidence="3">
    <location>
        <begin position="471"/>
        <end position="567"/>
    </location>
</feature>
<reference evidence="4 5" key="1">
    <citation type="submission" date="2016-10" db="EMBL/GenBank/DDBJ databases">
        <authorList>
            <person name="de Groot N.N."/>
        </authorList>
    </citation>
    <scope>NUCLEOTIDE SEQUENCE [LARGE SCALE GENOMIC DNA]</scope>
    <source>
        <strain evidence="4 5">CGMCC 4.5727</strain>
    </source>
</reference>
<protein>
    <recommendedName>
        <fullName evidence="6">Exopolyphosphatase</fullName>
    </recommendedName>
</protein>
<dbReference type="Pfam" id="PF23544">
    <property type="entry name" value="AtuA_ferredoxin"/>
    <property type="match status" value="1"/>
</dbReference>
<proteinExistence type="predicted"/>
<dbReference type="Proteomes" id="UP000199155">
    <property type="component" value="Unassembled WGS sequence"/>
</dbReference>
<dbReference type="InterPro" id="IPR056362">
    <property type="entry name" value="AtuA-like_ferredoxin_dom"/>
</dbReference>
<evidence type="ECO:0000256" key="1">
    <source>
        <dbReference type="SAM" id="MobiDB-lite"/>
    </source>
</evidence>
<organism evidence="4 5">
    <name type="scientific">Streptomyces indicus</name>
    <dbReference type="NCBI Taxonomy" id="417292"/>
    <lineage>
        <taxon>Bacteria</taxon>
        <taxon>Bacillati</taxon>
        <taxon>Actinomycetota</taxon>
        <taxon>Actinomycetes</taxon>
        <taxon>Kitasatosporales</taxon>
        <taxon>Streptomycetaceae</taxon>
        <taxon>Streptomyces</taxon>
    </lineage>
</organism>
<feature type="region of interest" description="Disordered" evidence="1">
    <location>
        <begin position="446"/>
        <end position="467"/>
    </location>
</feature>
<evidence type="ECO:0000259" key="2">
    <source>
        <dbReference type="Pfam" id="PF07287"/>
    </source>
</evidence>
<dbReference type="PANTHER" id="PTHR47585:SF1">
    <property type="entry name" value="DUF1446 DOMAIN-CONTAINING PROTEIN"/>
    <property type="match status" value="1"/>
</dbReference>
<evidence type="ECO:0008006" key="6">
    <source>
        <dbReference type="Google" id="ProtNLM"/>
    </source>
</evidence>
<dbReference type="PANTHER" id="PTHR47585">
    <property type="match status" value="1"/>
</dbReference>